<dbReference type="STRING" id="200361.A0A453SRE0"/>
<name>A0A453SRE0_AEGTS</name>
<evidence type="ECO:0000259" key="1">
    <source>
        <dbReference type="PROSITE" id="PS50878"/>
    </source>
</evidence>
<proteinExistence type="predicted"/>
<dbReference type="Gramene" id="AET7Gv21038500.1">
    <property type="protein sequence ID" value="AET7Gv21038500.1"/>
    <property type="gene ID" value="AET7Gv21038500"/>
</dbReference>
<dbReference type="PANTHER" id="PTHR33116:SF78">
    <property type="entry name" value="OS12G0587133 PROTEIN"/>
    <property type="match status" value="1"/>
</dbReference>
<reference evidence="2" key="5">
    <citation type="journal article" date="2021" name="G3 (Bethesda)">
        <title>Aegilops tauschii genome assembly Aet v5.0 features greater sequence contiguity and improved annotation.</title>
        <authorList>
            <person name="Wang L."/>
            <person name="Zhu T."/>
            <person name="Rodriguez J.C."/>
            <person name="Deal K.R."/>
            <person name="Dubcovsky J."/>
            <person name="McGuire P.E."/>
            <person name="Lux T."/>
            <person name="Spannagl M."/>
            <person name="Mayer K.F.X."/>
            <person name="Baldrich P."/>
            <person name="Meyers B.C."/>
            <person name="Huo N."/>
            <person name="Gu Y.Q."/>
            <person name="Zhou H."/>
            <person name="Devos K.M."/>
            <person name="Bennetzen J.L."/>
            <person name="Unver T."/>
            <person name="Budak H."/>
            <person name="Gulick P.J."/>
            <person name="Galiba G."/>
            <person name="Kalapos B."/>
            <person name="Nelson D.R."/>
            <person name="Li P."/>
            <person name="You F.M."/>
            <person name="Luo M.C."/>
            <person name="Dvorak J."/>
        </authorList>
    </citation>
    <scope>NUCLEOTIDE SEQUENCE [LARGE SCALE GENOMIC DNA]</scope>
    <source>
        <strain evidence="2">cv. AL8/78</strain>
    </source>
</reference>
<reference evidence="2" key="3">
    <citation type="journal article" date="2017" name="Nature">
        <title>Genome sequence of the progenitor of the wheat D genome Aegilops tauschii.</title>
        <authorList>
            <person name="Luo M.C."/>
            <person name="Gu Y.Q."/>
            <person name="Puiu D."/>
            <person name="Wang H."/>
            <person name="Twardziok S.O."/>
            <person name="Deal K.R."/>
            <person name="Huo N."/>
            <person name="Zhu T."/>
            <person name="Wang L."/>
            <person name="Wang Y."/>
            <person name="McGuire P.E."/>
            <person name="Liu S."/>
            <person name="Long H."/>
            <person name="Ramasamy R.K."/>
            <person name="Rodriguez J.C."/>
            <person name="Van S.L."/>
            <person name="Yuan L."/>
            <person name="Wang Z."/>
            <person name="Xia Z."/>
            <person name="Xiao L."/>
            <person name="Anderson O.D."/>
            <person name="Ouyang S."/>
            <person name="Liang Y."/>
            <person name="Zimin A.V."/>
            <person name="Pertea G."/>
            <person name="Qi P."/>
            <person name="Bennetzen J.L."/>
            <person name="Dai X."/>
            <person name="Dawson M.W."/>
            <person name="Muller H.G."/>
            <person name="Kugler K."/>
            <person name="Rivarola-Duarte L."/>
            <person name="Spannagl M."/>
            <person name="Mayer K.F.X."/>
            <person name="Lu F.H."/>
            <person name="Bevan M.W."/>
            <person name="Leroy P."/>
            <person name="Li P."/>
            <person name="You F.M."/>
            <person name="Sun Q."/>
            <person name="Liu Z."/>
            <person name="Lyons E."/>
            <person name="Wicker T."/>
            <person name="Salzberg S.L."/>
            <person name="Devos K.M."/>
            <person name="Dvorak J."/>
        </authorList>
    </citation>
    <scope>NUCLEOTIDE SEQUENCE [LARGE SCALE GENOMIC DNA]</scope>
    <source>
        <strain evidence="2">cv. AL8/78</strain>
    </source>
</reference>
<dbReference type="PROSITE" id="PS50878">
    <property type="entry name" value="RT_POL"/>
    <property type="match status" value="1"/>
</dbReference>
<protein>
    <recommendedName>
        <fullName evidence="1">Reverse transcriptase domain-containing protein</fullName>
    </recommendedName>
</protein>
<dbReference type="Pfam" id="PF00078">
    <property type="entry name" value="RVT_1"/>
    <property type="match status" value="1"/>
</dbReference>
<evidence type="ECO:0000313" key="2">
    <source>
        <dbReference type="EnsemblPlants" id="AET7Gv21038500.1"/>
    </source>
</evidence>
<keyword evidence="3" id="KW-1185">Reference proteome</keyword>
<dbReference type="SUPFAM" id="SSF56672">
    <property type="entry name" value="DNA/RNA polymerases"/>
    <property type="match status" value="1"/>
</dbReference>
<sequence length="249" mass="27441">MQNILHTGKAAILLNGVPGNWIQCKNGLRQGDPASPYLFLIVADLLQQLIFQSSKSAPHHPIFSHLPPTVLQYADDTLIIAAASPVAAAALKVTLNNFAQATGLTINFSKTTLATLHIDDTMATATALALAMGCSRAPFPQTYLGLPLAPTKPPTNAFAPLIERSRNLLTGWRGKLFDKGDRLILISAVLDSLLTYFMSVFRIPKKTLKVIDSLRRAFFWQGTMLIQELNALLHGKMFAYQKKNRWFRA</sequence>
<dbReference type="AlphaFoldDB" id="A0A453SRE0"/>
<reference evidence="2" key="4">
    <citation type="submission" date="2019-03" db="UniProtKB">
        <authorList>
            <consortium name="EnsemblPlants"/>
        </authorList>
    </citation>
    <scope>IDENTIFICATION</scope>
</reference>
<organism evidence="2 3">
    <name type="scientific">Aegilops tauschii subsp. strangulata</name>
    <name type="common">Goatgrass</name>
    <dbReference type="NCBI Taxonomy" id="200361"/>
    <lineage>
        <taxon>Eukaryota</taxon>
        <taxon>Viridiplantae</taxon>
        <taxon>Streptophyta</taxon>
        <taxon>Embryophyta</taxon>
        <taxon>Tracheophyta</taxon>
        <taxon>Spermatophyta</taxon>
        <taxon>Magnoliopsida</taxon>
        <taxon>Liliopsida</taxon>
        <taxon>Poales</taxon>
        <taxon>Poaceae</taxon>
        <taxon>BOP clade</taxon>
        <taxon>Pooideae</taxon>
        <taxon>Triticodae</taxon>
        <taxon>Triticeae</taxon>
        <taxon>Triticinae</taxon>
        <taxon>Aegilops</taxon>
    </lineage>
</organism>
<dbReference type="InterPro" id="IPR000477">
    <property type="entry name" value="RT_dom"/>
</dbReference>
<reference evidence="3" key="2">
    <citation type="journal article" date="2017" name="Nat. Plants">
        <title>The Aegilops tauschii genome reveals multiple impacts of transposons.</title>
        <authorList>
            <person name="Zhao G."/>
            <person name="Zou C."/>
            <person name="Li K."/>
            <person name="Wang K."/>
            <person name="Li T."/>
            <person name="Gao L."/>
            <person name="Zhang X."/>
            <person name="Wang H."/>
            <person name="Yang Z."/>
            <person name="Liu X."/>
            <person name="Jiang W."/>
            <person name="Mao L."/>
            <person name="Kong X."/>
            <person name="Jiao Y."/>
            <person name="Jia J."/>
        </authorList>
    </citation>
    <scope>NUCLEOTIDE SEQUENCE [LARGE SCALE GENOMIC DNA]</scope>
    <source>
        <strain evidence="3">cv. AL8/78</strain>
    </source>
</reference>
<dbReference type="Proteomes" id="UP000015105">
    <property type="component" value="Chromosome 7D"/>
</dbReference>
<accession>A0A453SRE0</accession>
<evidence type="ECO:0000313" key="3">
    <source>
        <dbReference type="Proteomes" id="UP000015105"/>
    </source>
</evidence>
<dbReference type="PANTHER" id="PTHR33116">
    <property type="entry name" value="REVERSE TRANSCRIPTASE ZINC-BINDING DOMAIN-CONTAINING PROTEIN-RELATED-RELATED"/>
    <property type="match status" value="1"/>
</dbReference>
<reference evidence="3" key="1">
    <citation type="journal article" date="2014" name="Science">
        <title>Ancient hybridizations among the ancestral genomes of bread wheat.</title>
        <authorList>
            <consortium name="International Wheat Genome Sequencing Consortium,"/>
            <person name="Marcussen T."/>
            <person name="Sandve S.R."/>
            <person name="Heier L."/>
            <person name="Spannagl M."/>
            <person name="Pfeifer M."/>
            <person name="Jakobsen K.S."/>
            <person name="Wulff B.B."/>
            <person name="Steuernagel B."/>
            <person name="Mayer K.F."/>
            <person name="Olsen O.A."/>
        </authorList>
    </citation>
    <scope>NUCLEOTIDE SEQUENCE [LARGE SCALE GENOMIC DNA]</scope>
    <source>
        <strain evidence="3">cv. AL8/78</strain>
    </source>
</reference>
<dbReference type="EnsemblPlants" id="AET7Gv21038500.1">
    <property type="protein sequence ID" value="AET7Gv21038500.1"/>
    <property type="gene ID" value="AET7Gv21038500"/>
</dbReference>
<dbReference type="InterPro" id="IPR043502">
    <property type="entry name" value="DNA/RNA_pol_sf"/>
</dbReference>
<feature type="domain" description="Reverse transcriptase" evidence="1">
    <location>
        <begin position="1"/>
        <end position="148"/>
    </location>
</feature>